<evidence type="ECO:0008006" key="7">
    <source>
        <dbReference type="Google" id="ProtNLM"/>
    </source>
</evidence>
<keyword evidence="6" id="KW-1185">Reference proteome</keyword>
<evidence type="ECO:0000256" key="3">
    <source>
        <dbReference type="ARBA" id="ARBA00022679"/>
    </source>
</evidence>
<dbReference type="EMBL" id="JANEYF010004543">
    <property type="protein sequence ID" value="KAJ8930797.1"/>
    <property type="molecule type" value="Genomic_DNA"/>
</dbReference>
<keyword evidence="4" id="KW-0812">Transmembrane</keyword>
<organism evidence="5 6">
    <name type="scientific">Rhamnusium bicolor</name>
    <dbReference type="NCBI Taxonomy" id="1586634"/>
    <lineage>
        <taxon>Eukaryota</taxon>
        <taxon>Metazoa</taxon>
        <taxon>Ecdysozoa</taxon>
        <taxon>Arthropoda</taxon>
        <taxon>Hexapoda</taxon>
        <taxon>Insecta</taxon>
        <taxon>Pterygota</taxon>
        <taxon>Neoptera</taxon>
        <taxon>Endopterygota</taxon>
        <taxon>Coleoptera</taxon>
        <taxon>Polyphaga</taxon>
        <taxon>Cucujiformia</taxon>
        <taxon>Chrysomeloidea</taxon>
        <taxon>Cerambycidae</taxon>
        <taxon>Lepturinae</taxon>
        <taxon>Rhagiini</taxon>
        <taxon>Rhamnusium</taxon>
    </lineage>
</organism>
<dbReference type="Gene3D" id="3.40.50.2000">
    <property type="entry name" value="Glycogen Phosphorylase B"/>
    <property type="match status" value="1"/>
</dbReference>
<dbReference type="Pfam" id="PF00201">
    <property type="entry name" value="UDPGT"/>
    <property type="match status" value="1"/>
</dbReference>
<keyword evidence="3" id="KW-0808">Transferase</keyword>
<feature type="transmembrane region" description="Helical" evidence="4">
    <location>
        <begin position="129"/>
        <end position="156"/>
    </location>
</feature>
<evidence type="ECO:0000256" key="1">
    <source>
        <dbReference type="ARBA" id="ARBA00009995"/>
    </source>
</evidence>
<proteinExistence type="inferred from homology"/>
<dbReference type="PANTHER" id="PTHR48043:SF159">
    <property type="entry name" value="EG:EG0003.4 PROTEIN-RELATED"/>
    <property type="match status" value="1"/>
</dbReference>
<comment type="similarity">
    <text evidence="1">Belongs to the UDP-glycosyltransferase family.</text>
</comment>
<keyword evidence="4" id="KW-0472">Membrane</keyword>
<dbReference type="SUPFAM" id="SSF53756">
    <property type="entry name" value="UDP-Glycosyltransferase/glycogen phosphorylase"/>
    <property type="match status" value="1"/>
</dbReference>
<accession>A0AAV8WW44</accession>
<evidence type="ECO:0000313" key="6">
    <source>
        <dbReference type="Proteomes" id="UP001162156"/>
    </source>
</evidence>
<evidence type="ECO:0000256" key="4">
    <source>
        <dbReference type="SAM" id="Phobius"/>
    </source>
</evidence>
<dbReference type="InterPro" id="IPR050271">
    <property type="entry name" value="UDP-glycosyltransferase"/>
</dbReference>
<dbReference type="AlphaFoldDB" id="A0AAV8WW44"/>
<evidence type="ECO:0000256" key="2">
    <source>
        <dbReference type="ARBA" id="ARBA00022676"/>
    </source>
</evidence>
<reference evidence="5" key="1">
    <citation type="journal article" date="2023" name="Insect Mol. Biol.">
        <title>Genome sequencing provides insights into the evolution of gene families encoding plant cell wall-degrading enzymes in longhorned beetles.</title>
        <authorList>
            <person name="Shin N.R."/>
            <person name="Okamura Y."/>
            <person name="Kirsch R."/>
            <person name="Pauchet Y."/>
        </authorList>
    </citation>
    <scope>NUCLEOTIDE SEQUENCE</scope>
    <source>
        <strain evidence="5">RBIC_L_NR</strain>
    </source>
</reference>
<dbReference type="GO" id="GO:0008194">
    <property type="term" value="F:UDP-glycosyltransferase activity"/>
    <property type="evidence" value="ECO:0007669"/>
    <property type="project" value="InterPro"/>
</dbReference>
<dbReference type="InterPro" id="IPR002213">
    <property type="entry name" value="UDP_glucos_trans"/>
</dbReference>
<gene>
    <name evidence="5" type="ORF">NQ314_016374</name>
</gene>
<keyword evidence="2" id="KW-0328">Glycosyltransferase</keyword>
<evidence type="ECO:0000313" key="5">
    <source>
        <dbReference type="EMBL" id="KAJ8930797.1"/>
    </source>
</evidence>
<keyword evidence="4" id="KW-1133">Transmembrane helix</keyword>
<comment type="caution">
    <text evidence="5">The sequence shown here is derived from an EMBL/GenBank/DDBJ whole genome shotgun (WGS) entry which is preliminary data.</text>
</comment>
<name>A0AAV8WW44_9CUCU</name>
<dbReference type="Proteomes" id="UP001162156">
    <property type="component" value="Unassembled WGS sequence"/>
</dbReference>
<feature type="non-terminal residue" evidence="5">
    <location>
        <position position="1"/>
    </location>
</feature>
<dbReference type="PANTHER" id="PTHR48043">
    <property type="entry name" value="EG:EG0003.4 PROTEIN-RELATED"/>
    <property type="match status" value="1"/>
</dbReference>
<sequence>HPNVVLFITQCGLQSMEEAILSHVPLVGMPFFGDQNSNAKIIDDKGVGLTISHRSISKELFKETILEVINNPVYRNRTKEISELIKDVEMTGLEMAVWWTEYTLRTNGSRHLRSPLVDLPLYKFYLLDVIIFVLAILSVFLFVIVRVVNFFIAITFRKGKNKRE</sequence>
<protein>
    <recommendedName>
        <fullName evidence="7">Glucuronosyltransferase</fullName>
    </recommendedName>
</protein>